<protein>
    <recommendedName>
        <fullName evidence="1">Chorismatase FkbO/Hyg5-like N-terminal domain-containing protein</fullName>
    </recommendedName>
</protein>
<name>A0A1Y1QTJ0_9GAMM</name>
<proteinExistence type="predicted"/>
<comment type="caution">
    <text evidence="2">The sequence shown here is derived from an EMBL/GenBank/DDBJ whole genome shotgun (WGS) entry which is preliminary data.</text>
</comment>
<evidence type="ECO:0000259" key="1">
    <source>
        <dbReference type="Pfam" id="PF21168"/>
    </source>
</evidence>
<dbReference type="Pfam" id="PF21168">
    <property type="entry name" value="FkbO_Hyg5-like_N"/>
    <property type="match status" value="1"/>
</dbReference>
<accession>A0A1Y1QTJ0</accession>
<feature type="domain" description="Chorismatase FkbO/Hyg5-like N-terminal" evidence="1">
    <location>
        <begin position="66"/>
        <end position="188"/>
    </location>
</feature>
<dbReference type="InterPro" id="IPR049368">
    <property type="entry name" value="FkbO_Hyg5-like_N"/>
</dbReference>
<dbReference type="EMBL" id="MTEJ01000046">
    <property type="protein sequence ID" value="OQX13490.1"/>
    <property type="molecule type" value="Genomic_DNA"/>
</dbReference>
<organism evidence="2 3">
    <name type="scientific">Thiothrix lacustris</name>
    <dbReference type="NCBI Taxonomy" id="525917"/>
    <lineage>
        <taxon>Bacteria</taxon>
        <taxon>Pseudomonadati</taxon>
        <taxon>Pseudomonadota</taxon>
        <taxon>Gammaproteobacteria</taxon>
        <taxon>Thiotrichales</taxon>
        <taxon>Thiotrichaceae</taxon>
        <taxon>Thiothrix</taxon>
    </lineage>
</organism>
<dbReference type="Proteomes" id="UP000192491">
    <property type="component" value="Unassembled WGS sequence"/>
</dbReference>
<dbReference type="SUPFAM" id="SSF55298">
    <property type="entry name" value="YjgF-like"/>
    <property type="match status" value="1"/>
</dbReference>
<gene>
    <name evidence="2" type="ORF">BWK73_11955</name>
</gene>
<reference evidence="2 3" key="1">
    <citation type="submission" date="2017-01" db="EMBL/GenBank/DDBJ databases">
        <title>Novel large sulfur bacteria in the metagenomes of groundwater-fed chemosynthetic microbial mats in the Lake Huron basin.</title>
        <authorList>
            <person name="Sharrar A.M."/>
            <person name="Flood B.E."/>
            <person name="Bailey J.V."/>
            <person name="Jones D.S."/>
            <person name="Biddanda B."/>
            <person name="Ruberg S.A."/>
            <person name="Marcus D.N."/>
            <person name="Dick G.J."/>
        </authorList>
    </citation>
    <scope>NUCLEOTIDE SEQUENCE [LARGE SCALE GENOMIC DNA]</scope>
    <source>
        <strain evidence="2">A8</strain>
    </source>
</reference>
<dbReference type="InterPro" id="IPR035959">
    <property type="entry name" value="RutC-like_sf"/>
</dbReference>
<evidence type="ECO:0000313" key="2">
    <source>
        <dbReference type="EMBL" id="OQX13490.1"/>
    </source>
</evidence>
<dbReference type="CDD" id="cd06153">
    <property type="entry name" value="YjgF_YER057c_UK114_like_5"/>
    <property type="match status" value="1"/>
</dbReference>
<evidence type="ECO:0000313" key="3">
    <source>
        <dbReference type="Proteomes" id="UP000192491"/>
    </source>
</evidence>
<dbReference type="Gene3D" id="3.30.1330.40">
    <property type="entry name" value="RutC-like"/>
    <property type="match status" value="1"/>
</dbReference>
<dbReference type="AlphaFoldDB" id="A0A1Y1QTJ0"/>
<sequence length="343" mass="37424">MNDATPHTADLPFTVTTLTDTDVLATGQGQQVLAAIGFAPKAALLSAQRPIFNVGLPLLTATPYTELWLSASPVRYGKQASITYSENGTVLCGHLLLEEADFPDFRVATQTAYQHVFALLQQAGYPCLLRMWNYFPAIVTPQGEFNRYQTFCLGRQDALNEAGNFDYSPPAATAIGTQQAGLQVYFIAGKSAGMQLENPRQTSAFLYPRQYGPVSPAFSRATVNDWGQGKHVYISGTTSIVGHETLHVGKPVLQLDETLRNLEALLSHGDATLGIPARQVRELTQLKVYLHDAAYLPEIKERLETYLASATLSQPAVLYLQGDVCRADLMVEMEGIYASCSGK</sequence>